<evidence type="ECO:0000256" key="1">
    <source>
        <dbReference type="SAM" id="MobiDB-lite"/>
    </source>
</evidence>
<sequence>MKKFFIIVSLLFLGNYICVAQTQSIDNSNKAEDVTVAYMTKELNLTPDESKKFWPVYNNYFNEIRQAKATYGNDEVAFEEKKLQIRKKYQGQFRTVLNSDKRVNKVFVSEKNLRDLFKKEWQDRQRRKRLPGIQQRLPKNGGVKSRKVN</sequence>
<accession>A0A5B8V9V8</accession>
<evidence type="ECO:0000256" key="2">
    <source>
        <dbReference type="SAM" id="SignalP"/>
    </source>
</evidence>
<dbReference type="AlphaFoldDB" id="A0A5B8V9V8"/>
<name>A0A5B8V9V8_9BACT</name>
<dbReference type="EMBL" id="CP042435">
    <property type="protein sequence ID" value="QEC68214.1"/>
    <property type="molecule type" value="Genomic_DNA"/>
</dbReference>
<feature type="chain" id="PRO_5023148682" description="Sensor of ECF-type sigma factor" evidence="2">
    <location>
        <begin position="21"/>
        <end position="149"/>
    </location>
</feature>
<dbReference type="KEGG" id="pgin:FRZ67_13215"/>
<protein>
    <recommendedName>
        <fullName evidence="5">Sensor of ECF-type sigma factor</fullName>
    </recommendedName>
</protein>
<keyword evidence="2" id="KW-0732">Signal</keyword>
<feature type="signal peptide" evidence="2">
    <location>
        <begin position="1"/>
        <end position="20"/>
    </location>
</feature>
<evidence type="ECO:0008006" key="5">
    <source>
        <dbReference type="Google" id="ProtNLM"/>
    </source>
</evidence>
<feature type="region of interest" description="Disordered" evidence="1">
    <location>
        <begin position="127"/>
        <end position="149"/>
    </location>
</feature>
<dbReference type="RefSeq" id="WP_147190021.1">
    <property type="nucleotide sequence ID" value="NZ_CP042435.1"/>
</dbReference>
<dbReference type="OrthoDB" id="675330at2"/>
<organism evidence="3 4">
    <name type="scientific">Panacibacter ginsenosidivorans</name>
    <dbReference type="NCBI Taxonomy" id="1813871"/>
    <lineage>
        <taxon>Bacteria</taxon>
        <taxon>Pseudomonadati</taxon>
        <taxon>Bacteroidota</taxon>
        <taxon>Chitinophagia</taxon>
        <taxon>Chitinophagales</taxon>
        <taxon>Chitinophagaceae</taxon>
        <taxon>Panacibacter</taxon>
    </lineage>
</organism>
<dbReference type="Proteomes" id="UP000321533">
    <property type="component" value="Chromosome"/>
</dbReference>
<evidence type="ECO:0000313" key="3">
    <source>
        <dbReference type="EMBL" id="QEC68214.1"/>
    </source>
</evidence>
<reference evidence="3 4" key="1">
    <citation type="journal article" date="2016" name="Int. J. Syst. Evol. Microbiol.">
        <title>Panacibacter ginsenosidivorans gen. nov., sp. nov., with ginsenoside converting activity isolated from soil of a ginseng field.</title>
        <authorList>
            <person name="Siddiqi M.Z."/>
            <person name="Muhammad Shafi S."/>
            <person name="Choi K.D."/>
            <person name="Im W.T."/>
        </authorList>
    </citation>
    <scope>NUCLEOTIDE SEQUENCE [LARGE SCALE GENOMIC DNA]</scope>
    <source>
        <strain evidence="3 4">Gsoil1550</strain>
    </source>
</reference>
<keyword evidence="4" id="KW-1185">Reference proteome</keyword>
<gene>
    <name evidence="3" type="ORF">FRZ67_13215</name>
</gene>
<proteinExistence type="predicted"/>
<evidence type="ECO:0000313" key="4">
    <source>
        <dbReference type="Proteomes" id="UP000321533"/>
    </source>
</evidence>